<dbReference type="EC" id="2.3.1.-" evidence="2"/>
<organism evidence="2 3">
    <name type="scientific">Pelobacter propionicus (strain DSM 2379 / NBRC 103807 / OttBd1)</name>
    <dbReference type="NCBI Taxonomy" id="338966"/>
    <lineage>
        <taxon>Bacteria</taxon>
        <taxon>Pseudomonadati</taxon>
        <taxon>Thermodesulfobacteriota</taxon>
        <taxon>Desulfuromonadia</taxon>
        <taxon>Desulfuromonadales</taxon>
        <taxon>Desulfuromonadaceae</taxon>
        <taxon>Pelobacter</taxon>
    </lineage>
</organism>
<name>A1AMY5_PELPD</name>
<gene>
    <name evidence="2" type="ordered locus">Ppro_1080</name>
</gene>
<evidence type="ECO:0000313" key="3">
    <source>
        <dbReference type="Proteomes" id="UP000006732"/>
    </source>
</evidence>
<dbReference type="NCBIfam" id="TIGR03827">
    <property type="entry name" value="GNAT_ablB"/>
    <property type="match status" value="1"/>
</dbReference>
<reference evidence="2 3" key="1">
    <citation type="submission" date="2006-10" db="EMBL/GenBank/DDBJ databases">
        <title>Complete sequence of chromosome of Pelobacter propionicus DSM 2379.</title>
        <authorList>
            <consortium name="US DOE Joint Genome Institute"/>
            <person name="Copeland A."/>
            <person name="Lucas S."/>
            <person name="Lapidus A."/>
            <person name="Barry K."/>
            <person name="Detter J.C."/>
            <person name="Glavina del Rio T."/>
            <person name="Hammon N."/>
            <person name="Israni S."/>
            <person name="Dalin E."/>
            <person name="Tice H."/>
            <person name="Pitluck S."/>
            <person name="Saunders E."/>
            <person name="Brettin T."/>
            <person name="Bruce D."/>
            <person name="Han C."/>
            <person name="Tapia R."/>
            <person name="Schmutz J."/>
            <person name="Larimer F."/>
            <person name="Land M."/>
            <person name="Hauser L."/>
            <person name="Kyrpides N."/>
            <person name="Kim E."/>
            <person name="Lovley D."/>
            <person name="Richardson P."/>
        </authorList>
    </citation>
    <scope>NUCLEOTIDE SEQUENCE [LARGE SCALE GENOMIC DNA]</scope>
    <source>
        <strain evidence="3">DSM 2379 / NBRC 103807 / OttBd1</strain>
    </source>
</reference>
<dbReference type="SUPFAM" id="SSF55729">
    <property type="entry name" value="Acyl-CoA N-acyltransferases (Nat)"/>
    <property type="match status" value="1"/>
</dbReference>
<proteinExistence type="predicted"/>
<evidence type="ECO:0000313" key="2">
    <source>
        <dbReference type="EMBL" id="ABK98705.1"/>
    </source>
</evidence>
<dbReference type="InterPro" id="IPR000182">
    <property type="entry name" value="GNAT_dom"/>
</dbReference>
<dbReference type="RefSeq" id="WP_011735009.1">
    <property type="nucleotide sequence ID" value="NC_008609.1"/>
</dbReference>
<dbReference type="STRING" id="338966.Ppro_1080"/>
<dbReference type="EMBL" id="CP000482">
    <property type="protein sequence ID" value="ABK98705.1"/>
    <property type="molecule type" value="Genomic_DNA"/>
</dbReference>
<keyword evidence="2" id="KW-0012">Acyltransferase</keyword>
<evidence type="ECO:0000259" key="1">
    <source>
        <dbReference type="PROSITE" id="PS51186"/>
    </source>
</evidence>
<dbReference type="InterPro" id="IPR016181">
    <property type="entry name" value="Acyl_CoA_acyltransferase"/>
</dbReference>
<dbReference type="HOGENOM" id="CLU_081246_0_0_7"/>
<dbReference type="PROSITE" id="PS51186">
    <property type="entry name" value="GNAT"/>
    <property type="match status" value="1"/>
</dbReference>
<sequence length="296" mass="32552">MADRIELIGRSVIQHGPGNDRVYLMKQHPDDAPALPEKLDRLASEEGYSKIFAKVPSGSAGHFLAAGFGVEAEIPGFYPTGEPVCFLGKYLTPERRREKRPALVREVLSAASTAAGRPGEGKPPLPDGYSWAVAGEGDADELAVLFGQVFDSYPFPIHKASFIVSSMKGATLYFGVRQGEGVVAASSAEMDPDSKSVEMTDFAILPAYRGQGIALFLLQRMEEAMEQRGIRSFFTIARAYSFGMNITFARNGYHFAGTLTNNTNIAGSLESMNVWYKTRHYYAADMDSRSWRCRTY</sequence>
<dbReference type="CDD" id="cd04301">
    <property type="entry name" value="NAT_SF"/>
    <property type="match status" value="1"/>
</dbReference>
<keyword evidence="3" id="KW-1185">Reference proteome</keyword>
<feature type="domain" description="N-acetyltransferase" evidence="1">
    <location>
        <begin position="129"/>
        <end position="280"/>
    </location>
</feature>
<dbReference type="AlphaFoldDB" id="A1AMY5"/>
<keyword evidence="2" id="KW-0808">Transferase</keyword>
<accession>A1AMY5</accession>
<dbReference type="GO" id="GO:0008080">
    <property type="term" value="F:N-acetyltransferase activity"/>
    <property type="evidence" value="ECO:0007669"/>
    <property type="project" value="InterPro"/>
</dbReference>
<dbReference type="Pfam" id="PF00583">
    <property type="entry name" value="Acetyltransf_1"/>
    <property type="match status" value="1"/>
</dbReference>
<protein>
    <submittedName>
        <fullName evidence="2">Beta-lysine acetyltransferase</fullName>
        <ecNumber evidence="2">2.3.1.-</ecNumber>
    </submittedName>
</protein>
<dbReference type="eggNOG" id="COG0456">
    <property type="taxonomic scope" value="Bacteria"/>
</dbReference>
<dbReference type="KEGG" id="ppd:Ppro_1080"/>
<dbReference type="Proteomes" id="UP000006732">
    <property type="component" value="Chromosome"/>
</dbReference>
<dbReference type="Gene3D" id="3.40.630.30">
    <property type="match status" value="1"/>
</dbReference>
<dbReference type="InterPro" id="IPR022525">
    <property type="entry name" value="GNAT_AblB"/>
</dbReference>